<dbReference type="PANTHER" id="PTHR33938">
    <property type="entry name" value="FERULOYL ESTERASE B-RELATED"/>
    <property type="match status" value="1"/>
</dbReference>
<evidence type="ECO:0000256" key="4">
    <source>
        <dbReference type="ARBA" id="ARBA00022729"/>
    </source>
</evidence>
<dbReference type="GO" id="GO:0046872">
    <property type="term" value="F:metal ion binding"/>
    <property type="evidence" value="ECO:0007669"/>
    <property type="project" value="UniProtKB-KW"/>
</dbReference>
<dbReference type="InterPro" id="IPR011118">
    <property type="entry name" value="Tannase/feruloyl_esterase"/>
</dbReference>
<protein>
    <recommendedName>
        <fullName evidence="8">Carboxylic ester hydrolase</fullName>
        <ecNumber evidence="8">3.1.1.-</ecNumber>
    </recommendedName>
</protein>
<dbReference type="SUPFAM" id="SSF53474">
    <property type="entry name" value="alpha/beta-Hydrolases"/>
    <property type="match status" value="1"/>
</dbReference>
<feature type="signal peptide" evidence="8">
    <location>
        <begin position="1"/>
        <end position="19"/>
    </location>
</feature>
<dbReference type="Gene3D" id="3.40.50.1820">
    <property type="entry name" value="alpha/beta hydrolase"/>
    <property type="match status" value="1"/>
</dbReference>
<dbReference type="OrthoDB" id="3039123at2759"/>
<evidence type="ECO:0000256" key="3">
    <source>
        <dbReference type="ARBA" id="ARBA00022723"/>
    </source>
</evidence>
<evidence type="ECO:0000256" key="7">
    <source>
        <dbReference type="ARBA" id="ARBA00023157"/>
    </source>
</evidence>
<sequence length="526" mass="55386">MRQSTVISVLSAVAGVVQGAAVNRRAAIACSDIPAPDVPGAEIISITATEQLDVSGPFVNETIASIGLLEGINICAVDIVLTHPGLDDRIGFSIWLPLEGWNNRFLATGGGGFQSGYPGTVGLGLPVTQGFAAGMTDAGNLTDPSGVPLEDIVVGPGQLDTARLASFSFSSLHELAVIGKAVTNSYYGTKSFHSYFSGCSTGGRQGYTLAQEYPTDFDGILAVAPGLYFTDLLTSLGLAQLVERGLGYDLPDCVATAFSQEAVSRCDGLDGVIDGIVSNFDACELDSFSLVGEQVLCGNESATITAADAEIVDAILTGVRSSTGNLIYPGVILGSNYTSLTSSVISVWDFWNRLFIRRDPDYDLSGYTTIEQLIENIATVRAELSGFIAADSPNLGPLRDNGSKLLTWHGLADEVITARATIRYRETVEAVLGGNERVNEFYRVFLAPGVGHCYGGTGAYPADALDALIGWVEDGEAPETLHGRTANGEERILCPYPLVARFDGEGNPDVADSYSCAEDFAPPVKC</sequence>
<keyword evidence="2" id="KW-0719">Serine esterase</keyword>
<dbReference type="HOGENOM" id="CLU_014819_3_2_1"/>
<dbReference type="Proteomes" id="UP000028045">
    <property type="component" value="Unassembled WGS sequence"/>
</dbReference>
<dbReference type="PANTHER" id="PTHR33938:SF8">
    <property type="entry name" value="CARBOXYLIC ESTER HYDROLASE"/>
    <property type="match status" value="1"/>
</dbReference>
<dbReference type="GO" id="GO:0030600">
    <property type="term" value="F:feruloyl esterase activity"/>
    <property type="evidence" value="ECO:0007669"/>
    <property type="project" value="UniProtKB-ARBA"/>
</dbReference>
<keyword evidence="7" id="KW-1015">Disulfide bond</keyword>
<evidence type="ECO:0000256" key="2">
    <source>
        <dbReference type="ARBA" id="ARBA00022487"/>
    </source>
</evidence>
<evidence type="ECO:0000256" key="1">
    <source>
        <dbReference type="ARBA" id="ARBA00006249"/>
    </source>
</evidence>
<dbReference type="InterPro" id="IPR029058">
    <property type="entry name" value="AB_hydrolase_fold"/>
</dbReference>
<organism evidence="9 10">
    <name type="scientific">Stachybotrys chartarum (strain CBS 109288 / IBT 7711)</name>
    <name type="common">Toxic black mold</name>
    <name type="synonym">Stilbospora chartarum</name>
    <dbReference type="NCBI Taxonomy" id="1280523"/>
    <lineage>
        <taxon>Eukaryota</taxon>
        <taxon>Fungi</taxon>
        <taxon>Dikarya</taxon>
        <taxon>Ascomycota</taxon>
        <taxon>Pezizomycotina</taxon>
        <taxon>Sordariomycetes</taxon>
        <taxon>Hypocreomycetidae</taxon>
        <taxon>Hypocreales</taxon>
        <taxon>Stachybotryaceae</taxon>
        <taxon>Stachybotrys</taxon>
    </lineage>
</organism>
<keyword evidence="3" id="KW-0479">Metal-binding</keyword>
<accession>A0A084B7H4</accession>
<dbReference type="EMBL" id="KL647833">
    <property type="protein sequence ID" value="KEY73503.1"/>
    <property type="molecule type" value="Genomic_DNA"/>
</dbReference>
<name>A0A084B7H4_STACB</name>
<keyword evidence="10" id="KW-1185">Reference proteome</keyword>
<dbReference type="Pfam" id="PF07519">
    <property type="entry name" value="Tannase"/>
    <property type="match status" value="1"/>
</dbReference>
<evidence type="ECO:0000256" key="6">
    <source>
        <dbReference type="ARBA" id="ARBA00022837"/>
    </source>
</evidence>
<comment type="similarity">
    <text evidence="1 8">Belongs to the tannase family.</text>
</comment>
<evidence type="ECO:0000256" key="5">
    <source>
        <dbReference type="ARBA" id="ARBA00022801"/>
    </source>
</evidence>
<keyword evidence="4 8" id="KW-0732">Signal</keyword>
<proteinExistence type="inferred from homology"/>
<gene>
    <name evidence="9" type="ORF">S7711_03671</name>
</gene>
<evidence type="ECO:0000256" key="8">
    <source>
        <dbReference type="RuleBase" id="RU361238"/>
    </source>
</evidence>
<evidence type="ECO:0000313" key="10">
    <source>
        <dbReference type="Proteomes" id="UP000028045"/>
    </source>
</evidence>
<feature type="chain" id="PRO_5005105998" description="Carboxylic ester hydrolase" evidence="8">
    <location>
        <begin position="20"/>
        <end position="526"/>
    </location>
</feature>
<keyword evidence="6" id="KW-0106">Calcium</keyword>
<dbReference type="EC" id="3.1.1.-" evidence="8"/>
<evidence type="ECO:0000313" key="9">
    <source>
        <dbReference type="EMBL" id="KEY73503.1"/>
    </source>
</evidence>
<reference evidence="9 10" key="1">
    <citation type="journal article" date="2014" name="BMC Genomics">
        <title>Comparative genome sequencing reveals chemotype-specific gene clusters in the toxigenic black mold Stachybotrys.</title>
        <authorList>
            <person name="Semeiks J."/>
            <person name="Borek D."/>
            <person name="Otwinowski Z."/>
            <person name="Grishin N.V."/>
        </authorList>
    </citation>
    <scope>NUCLEOTIDE SEQUENCE [LARGE SCALE GENOMIC DNA]</scope>
    <source>
        <strain evidence="10">CBS 109288 / IBT 7711</strain>
    </source>
</reference>
<dbReference type="AlphaFoldDB" id="A0A084B7H4"/>
<keyword evidence="5 8" id="KW-0378">Hydrolase</keyword>